<name>A0A5B8Y076_9DELT</name>
<keyword evidence="2" id="KW-0732">Signal</keyword>
<evidence type="ECO:0000256" key="1">
    <source>
        <dbReference type="SAM" id="Coils"/>
    </source>
</evidence>
<accession>A0A5B8Y076</accession>
<dbReference type="InterPro" id="IPR019734">
    <property type="entry name" value="TPR_rpt"/>
</dbReference>
<dbReference type="SMART" id="SM00028">
    <property type="entry name" value="TPR"/>
    <property type="match status" value="4"/>
</dbReference>
<keyword evidence="4" id="KW-1185">Reference proteome</keyword>
<sequence length="749" mass="85117">MKFNQLKTLIASASLFAALGLMTPSVFAQAQPVENPGEITRAISELENTFIKPAEVASQYRTESRLNDARVAYYLEDYQRASVLFMDLVRRETEAFPSYRESLFLLGDSLYRLRNYQASRRYLKQLIDMGRGTHFDDAARLYLEMAYESRNFEGVDQILSKLQGQGVDGALDYISGKTLYRQGKFEEARQSFMRASSNPEYSVVGLYFAGVAQVAQKEYDAALTTFQTVTSKTPGNPRDISVIELAYIAQGRLAYERGDHESAIDLYNRVPRESEHFDRALWEFTWVLVAKEMYREARRNVEILLLNDPNPAFEPEAKLLKADLSILLNEYELAEDDFKDILTTFEPVKTEMDKLAAEQQDLQAFFSILVEEVPGEEARQMPPLVTKWLESDDSVAAATAMIRDVRNVSRDIEDTGSVIREINARLSSGARVQSFPELSEGLAQGIEVENQLLATRHAMLEKQVSSANLSGDLATRWQAMASELEAIKAAHERAPQSRVELAEREELIFQEYDRLRAQLDAVAYQIDSQNAQLAAVNTYLEREYGRDLSQDEKDRVDALRAEIRGTLKELEDLRAQIQAEIAESRSMVGVGDDVVRAEGNIRKRYQDALARAESMLGSQGLDSSMQTARAEFPQQHQRLDAYFAKLESLVDEKVSEIRSEIEGEERLLAEHRASLQELMFASQGGAGVLAYLNFMRTRAKFDELVLRADVGLIDVKWQKKERISNQINQLFEDRTSELRMLQEAFNEVR</sequence>
<evidence type="ECO:0000313" key="4">
    <source>
        <dbReference type="Proteomes" id="UP000321595"/>
    </source>
</evidence>
<dbReference type="AlphaFoldDB" id="A0A5B8Y076"/>
<dbReference type="Gene3D" id="1.25.40.10">
    <property type="entry name" value="Tetratricopeptide repeat domain"/>
    <property type="match status" value="2"/>
</dbReference>
<keyword evidence="1" id="KW-0175">Coiled coil</keyword>
<dbReference type="InterPro" id="IPR011990">
    <property type="entry name" value="TPR-like_helical_dom_sf"/>
</dbReference>
<evidence type="ECO:0000256" key="2">
    <source>
        <dbReference type="SAM" id="SignalP"/>
    </source>
</evidence>
<feature type="chain" id="PRO_5022839466" evidence="2">
    <location>
        <begin position="29"/>
        <end position="749"/>
    </location>
</feature>
<organism evidence="3 4">
    <name type="scientific">Microvenator marinus</name>
    <dbReference type="NCBI Taxonomy" id="2600177"/>
    <lineage>
        <taxon>Bacteria</taxon>
        <taxon>Deltaproteobacteria</taxon>
        <taxon>Bradymonadales</taxon>
        <taxon>Microvenatoraceae</taxon>
        <taxon>Microvenator</taxon>
    </lineage>
</organism>
<dbReference type="Pfam" id="PF13432">
    <property type="entry name" value="TPR_16"/>
    <property type="match status" value="2"/>
</dbReference>
<dbReference type="EMBL" id="CP042467">
    <property type="protein sequence ID" value="QED29059.1"/>
    <property type="molecule type" value="Genomic_DNA"/>
</dbReference>
<feature type="coiled-coil region" evidence="1">
    <location>
        <begin position="556"/>
        <end position="587"/>
    </location>
</feature>
<protein>
    <submittedName>
        <fullName evidence="3">Tetratricopeptide repeat protein</fullName>
    </submittedName>
</protein>
<dbReference type="SUPFAM" id="SSF48452">
    <property type="entry name" value="TPR-like"/>
    <property type="match status" value="1"/>
</dbReference>
<dbReference type="RefSeq" id="WP_146962037.1">
    <property type="nucleotide sequence ID" value="NZ_CP042467.1"/>
</dbReference>
<dbReference type="Proteomes" id="UP000321595">
    <property type="component" value="Chromosome"/>
</dbReference>
<reference evidence="3 4" key="1">
    <citation type="submission" date="2019-08" db="EMBL/GenBank/DDBJ databases">
        <authorList>
            <person name="Liang Q."/>
        </authorList>
    </citation>
    <scope>NUCLEOTIDE SEQUENCE [LARGE SCALE GENOMIC DNA]</scope>
    <source>
        <strain evidence="3 4">V1718</strain>
    </source>
</reference>
<evidence type="ECO:0000313" key="3">
    <source>
        <dbReference type="EMBL" id="QED29059.1"/>
    </source>
</evidence>
<feature type="signal peptide" evidence="2">
    <location>
        <begin position="1"/>
        <end position="28"/>
    </location>
</feature>
<gene>
    <name evidence="3" type="ORF">FRD01_17805</name>
</gene>
<dbReference type="KEGG" id="bbae:FRD01_17805"/>
<dbReference type="OrthoDB" id="5515373at2"/>
<proteinExistence type="predicted"/>